<comment type="caution">
    <text evidence="2">The sequence shown here is derived from an EMBL/GenBank/DDBJ whole genome shotgun (WGS) entry which is preliminary data.</text>
</comment>
<reference evidence="2" key="1">
    <citation type="submission" date="2018-10" db="EMBL/GenBank/DDBJ databases">
        <title>Population genomic analysis revealed the cold adaptation of white poplar.</title>
        <authorList>
            <person name="Liu Y.-J."/>
        </authorList>
    </citation>
    <scope>NUCLEOTIDE SEQUENCE [LARGE SCALE GENOMIC DNA]</scope>
    <source>
        <strain evidence="2">PAL-ZL1</strain>
    </source>
</reference>
<dbReference type="AlphaFoldDB" id="A0A4U5QD75"/>
<protein>
    <submittedName>
        <fullName evidence="2">Uncharacterized protein</fullName>
    </submittedName>
</protein>
<feature type="compositionally biased region" description="Polar residues" evidence="1">
    <location>
        <begin position="53"/>
        <end position="67"/>
    </location>
</feature>
<gene>
    <name evidence="2" type="ORF">D5086_0000103090</name>
</gene>
<evidence type="ECO:0000313" key="2">
    <source>
        <dbReference type="EMBL" id="TKS08428.1"/>
    </source>
</evidence>
<accession>A0A4U5QD75</accession>
<proteinExistence type="predicted"/>
<dbReference type="EMBL" id="RCHU01000296">
    <property type="protein sequence ID" value="TKS08428.1"/>
    <property type="molecule type" value="Genomic_DNA"/>
</dbReference>
<dbReference type="STRING" id="43335.A0A4U5QD75"/>
<feature type="region of interest" description="Disordered" evidence="1">
    <location>
        <begin position="31"/>
        <end position="69"/>
    </location>
</feature>
<dbReference type="PANTHER" id="PTHR31635">
    <property type="entry name" value="REVERSE TRANSCRIPTASE DOMAIN-CONTAINING PROTEIN-RELATED"/>
    <property type="match status" value="1"/>
</dbReference>
<dbReference type="PANTHER" id="PTHR31635:SF196">
    <property type="entry name" value="REVERSE TRANSCRIPTASE DOMAIN-CONTAINING PROTEIN-RELATED"/>
    <property type="match status" value="1"/>
</dbReference>
<sequence>MAGLLWNLEVNPSIQSSKTDPLVATPCAEEVQGSSPSRTEPLVLPHCAGEGHNPSTPRTNSLATNTGDADIAGKSVNAPILDVSVQSGVRTRNQKQRGRSAKDIVSPMQNAFLGGRYMSDNIHLVQELLHQYGRKRTSPRCLLKVDFEKAFNSVQWEFLERLLRHLGFPAKFVLLVMQCVSSASYSIAINGDIYGFFQETVEFDKETPYPLAPFGLSKRVLPLPHYGKQLFMLGTSSFNIVGT</sequence>
<organism evidence="2">
    <name type="scientific">Populus alba</name>
    <name type="common">White poplar</name>
    <dbReference type="NCBI Taxonomy" id="43335"/>
    <lineage>
        <taxon>Eukaryota</taxon>
        <taxon>Viridiplantae</taxon>
        <taxon>Streptophyta</taxon>
        <taxon>Embryophyta</taxon>
        <taxon>Tracheophyta</taxon>
        <taxon>Spermatophyta</taxon>
        <taxon>Magnoliopsida</taxon>
        <taxon>eudicotyledons</taxon>
        <taxon>Gunneridae</taxon>
        <taxon>Pentapetalae</taxon>
        <taxon>rosids</taxon>
        <taxon>fabids</taxon>
        <taxon>Malpighiales</taxon>
        <taxon>Salicaceae</taxon>
        <taxon>Saliceae</taxon>
        <taxon>Populus</taxon>
    </lineage>
</organism>
<evidence type="ECO:0000256" key="1">
    <source>
        <dbReference type="SAM" id="MobiDB-lite"/>
    </source>
</evidence>
<name>A0A4U5QD75_POPAL</name>